<organism evidence="1 2">
    <name type="scientific">Thalictrum thalictroides</name>
    <name type="common">Rue-anemone</name>
    <name type="synonym">Anemone thalictroides</name>
    <dbReference type="NCBI Taxonomy" id="46969"/>
    <lineage>
        <taxon>Eukaryota</taxon>
        <taxon>Viridiplantae</taxon>
        <taxon>Streptophyta</taxon>
        <taxon>Embryophyta</taxon>
        <taxon>Tracheophyta</taxon>
        <taxon>Spermatophyta</taxon>
        <taxon>Magnoliopsida</taxon>
        <taxon>Ranunculales</taxon>
        <taxon>Ranunculaceae</taxon>
        <taxon>Thalictroideae</taxon>
        <taxon>Thalictrum</taxon>
    </lineage>
</organism>
<comment type="caution">
    <text evidence="1">The sequence shown here is derived from an EMBL/GenBank/DDBJ whole genome shotgun (WGS) entry which is preliminary data.</text>
</comment>
<evidence type="ECO:0000313" key="1">
    <source>
        <dbReference type="EMBL" id="KAF5191861.1"/>
    </source>
</evidence>
<reference evidence="1 2" key="1">
    <citation type="submission" date="2020-06" db="EMBL/GenBank/DDBJ databases">
        <title>Transcriptomic and genomic resources for Thalictrum thalictroides and T. hernandezii: Facilitating candidate gene discovery in an emerging model plant lineage.</title>
        <authorList>
            <person name="Arias T."/>
            <person name="Riano-Pachon D.M."/>
            <person name="Di Stilio V.S."/>
        </authorList>
    </citation>
    <scope>NUCLEOTIDE SEQUENCE [LARGE SCALE GENOMIC DNA]</scope>
    <source>
        <strain evidence="2">cv. WT478/WT964</strain>
        <tissue evidence="1">Leaves</tissue>
    </source>
</reference>
<name>A0A7J6W3T7_THATH</name>
<evidence type="ECO:0000313" key="2">
    <source>
        <dbReference type="Proteomes" id="UP000554482"/>
    </source>
</evidence>
<dbReference type="Proteomes" id="UP000554482">
    <property type="component" value="Unassembled WGS sequence"/>
</dbReference>
<keyword evidence="2" id="KW-1185">Reference proteome</keyword>
<sequence>MGIYIKEFPVLFLRARVLVVTEEMEEEEEEEAPFISVKRKISTCNTYLCFVSDCYNDLSSRTCIFQTSSS</sequence>
<proteinExistence type="predicted"/>
<accession>A0A7J6W3T7</accession>
<dbReference type="AlphaFoldDB" id="A0A7J6W3T7"/>
<protein>
    <submittedName>
        <fullName evidence="1">Uncharacterized protein</fullName>
    </submittedName>
</protein>
<gene>
    <name evidence="1" type="ORF">FRX31_018552</name>
</gene>
<dbReference type="EMBL" id="JABWDY010022252">
    <property type="protein sequence ID" value="KAF5191861.1"/>
    <property type="molecule type" value="Genomic_DNA"/>
</dbReference>